<organism evidence="1 2">
    <name type="scientific">Mesorhizobium argentiipisi</name>
    <dbReference type="NCBI Taxonomy" id="3015175"/>
    <lineage>
        <taxon>Bacteria</taxon>
        <taxon>Pseudomonadati</taxon>
        <taxon>Pseudomonadota</taxon>
        <taxon>Alphaproteobacteria</taxon>
        <taxon>Hyphomicrobiales</taxon>
        <taxon>Phyllobacteriaceae</taxon>
        <taxon>Mesorhizobium</taxon>
    </lineage>
</organism>
<name>A0ABU8KJM4_9HYPH</name>
<evidence type="ECO:0000313" key="2">
    <source>
        <dbReference type="Proteomes" id="UP001366503"/>
    </source>
</evidence>
<gene>
    <name evidence="1" type="ORF">O7A05_27635</name>
</gene>
<reference evidence="1 2" key="1">
    <citation type="submission" date="2022-12" db="EMBL/GenBank/DDBJ databases">
        <authorList>
            <person name="Muema E."/>
        </authorList>
    </citation>
    <scope>NUCLEOTIDE SEQUENCE [LARGE SCALE GENOMIC DNA]</scope>
    <source>
        <strain evidence="2">1330</strain>
    </source>
</reference>
<dbReference type="EMBL" id="JAPYKO010000028">
    <property type="protein sequence ID" value="MEI9405905.1"/>
    <property type="molecule type" value="Genomic_DNA"/>
</dbReference>
<dbReference type="Proteomes" id="UP001366503">
    <property type="component" value="Unassembled WGS sequence"/>
</dbReference>
<proteinExistence type="predicted"/>
<dbReference type="RefSeq" id="WP_337096241.1">
    <property type="nucleotide sequence ID" value="NZ_JAPYKO010000028.1"/>
</dbReference>
<sequence>MLADERASARDFAAYRPLSLAEVKAKATYSILAAEALTEDDRQTVLRSLL</sequence>
<accession>A0ABU8KJM4</accession>
<comment type="caution">
    <text evidence="1">The sequence shown here is derived from an EMBL/GenBank/DDBJ whole genome shotgun (WGS) entry which is preliminary data.</text>
</comment>
<evidence type="ECO:0000313" key="1">
    <source>
        <dbReference type="EMBL" id="MEI9405905.1"/>
    </source>
</evidence>
<protein>
    <submittedName>
        <fullName evidence="1">Uncharacterized protein</fullName>
    </submittedName>
</protein>
<keyword evidence="2" id="KW-1185">Reference proteome</keyword>